<dbReference type="Proteomes" id="UP000031971">
    <property type="component" value="Unassembled WGS sequence"/>
</dbReference>
<name>A0A0C2UFP4_PARME</name>
<gene>
    <name evidence="1" type="ORF">CCC_01498</name>
</gene>
<evidence type="ECO:0000313" key="1">
    <source>
        <dbReference type="EMBL" id="KIM00343.1"/>
    </source>
</evidence>
<reference evidence="1 2" key="1">
    <citation type="submission" date="2015-01" db="EMBL/GenBank/DDBJ databases">
        <title>Genome Sequence of Magnetospirillum magnetotacticum Strain MS-1.</title>
        <authorList>
            <person name="Marinov G.K."/>
            <person name="Smalley M.D."/>
            <person name="DeSalvo G."/>
        </authorList>
    </citation>
    <scope>NUCLEOTIDE SEQUENCE [LARGE SCALE GENOMIC DNA]</scope>
    <source>
        <strain evidence="1 2">MS-1</strain>
    </source>
</reference>
<protein>
    <submittedName>
        <fullName evidence="1">Uncharacterized protein</fullName>
    </submittedName>
</protein>
<organism evidence="1 2">
    <name type="scientific">Paramagnetospirillum magnetotacticum MS-1</name>
    <dbReference type="NCBI Taxonomy" id="272627"/>
    <lineage>
        <taxon>Bacteria</taxon>
        <taxon>Pseudomonadati</taxon>
        <taxon>Pseudomonadota</taxon>
        <taxon>Alphaproteobacteria</taxon>
        <taxon>Rhodospirillales</taxon>
        <taxon>Magnetospirillaceae</taxon>
        <taxon>Paramagnetospirillum</taxon>
    </lineage>
</organism>
<dbReference type="EMBL" id="JXSL01000019">
    <property type="protein sequence ID" value="KIM00343.1"/>
    <property type="molecule type" value="Genomic_DNA"/>
</dbReference>
<comment type="caution">
    <text evidence="1">The sequence shown here is derived from an EMBL/GenBank/DDBJ whole genome shotgun (WGS) entry which is preliminary data.</text>
</comment>
<proteinExistence type="predicted"/>
<dbReference type="STRING" id="272627.CCC_01498"/>
<keyword evidence="2" id="KW-1185">Reference proteome</keyword>
<sequence length="1672" mass="177270">MARFGRYAVSAVSPYGSAVQLVDRMAGPGAEDGQAGKRDGRIDQFLGPGDHKVVLTSPQKVEAPAELQVKPFEEMNGATPPRLVELDTLSTQLGDIQQRSYWLEVTARRQVFLEAAGRHLADLRLWKDGTWLVDAAPVAEMVEPVPGRPLALRRLVADLNPGLYLVVAYGGPGTVWSDGSADTPMHLRWGIPSLPEAARRQMIAGPFGLDRWLVPKQVNYFRLELPEPGAAALDVVRYTDGQPQPGDHVVLDKTLREPVAEVRITDTAARHLVTVERAPGSSYVLQHHPSSRSYSFNGSGDYLVTALRPGSGEDDADLGAILTELGGDGSEKVVASSALRIRSDSAWKRRFNLLDTVTLFLDIAEPGRYGVTGGGVEAEIAVTPYVRSPDMKVRGPSVGGGVWTLERGLHVVTLTPRPEQRGILELTVKGDKGTQASEMAPPVTGASFAPVRMDGAKTYRLTLNQSLHQGNGALIRKLPLDMGGEVPLTLGAGETVTLPLSIPKGGLLEAVGEDERRLMVALPGAEAADRLEVTAGLHSVAFSNPTRAPVRASLRLTVPQAEAPPSVLPPVTAGMLAKVPVFPVLEAGKPRFLDLAARQSATFTVQVDRPALYRVETTGLLETEGNLRTQVLPSLASAASNGIGRNFLLQRYLREGRYQLTIAPKGSTAGHLGVSLASTPLRLGGDLTSGVPARASLDAGEALQYEVEVTEPGRYRLQVMTLGARPLIRLEDSEGWPLTTPEQTGDLERNLAAGRYRVVVLPQALPSRVVSLFQPVSEKQALAGHGPHVLPLGGSAANRWEEPAQGGERIDDLWTFTLPAAADLRLVLSDFMEAELERADGGAVAAFDHRRPFAGPLAAGDYRLKVRTIRPNNRVDYTVASEIRQLTEGRQVVVHAPAVIPISIGREQMVELSSFGDKDVRAVLRDVRGREIGRSDDRPDDWNFNIANRLSPGFYVLAVEPVGTDTAETTVRLDGLAEVEEPPMTASGQRDLVGGAVHILPLDPGPASSLLVAQAQSRDSAGLMLERRDANGDWRSVGSASGRRAVLALPHGGEAKESYRLRVWSLDHASRPITVSVHSVSLPASSEQALADGLTLARIPGLDPPVAAAEIHLDRPGLFRFRQRIPGLTWASVSDHHALRGGAEVVMAGSPRLWLVGETGAGLTVTARRITPDASVPLALTLDDGETAVWPLDDKAAAPLLLLAQSRVGQPGVALGPIEAMGDARTGGAGDGVAVAVLTDPAAVKGAMVRLWRADGEGTALPLLLRQVSFAAMTRDRLDWGLGDGQVAGGAGRDYALPVGRKRLELALPPQVVAVLMENGQAARTLWSAEQGLSVTVDSSADRLLLLNTGGEVGLYGVQISQAGTVDDRLKPGGLVKRWLPSAGSLRLELEIPPALRGKGLVVQVSGQADGARLIQKDGVVRTGTRLAVDDDAVLEVRYRPGSLAVWLDGSGEEAWPRAAESVAAPSVPGTVALAGDEASWRFDNASPTLLHLRSSEPVVTGLRRPGAAPVVAASPEAAGLHVFMPEGASVVGLRSLHGGPLAGSVRLARSEPVSLGEGLGPRLRLAPGDARLFSFDVVQAGPVGIGIKGSSDSARATLLDPKGGVLAEGNVAMKELAAGRYFLMVANRVDALPVEIQPALVGLARPDNGPPEDVKRAYWALVATEEEGSKP</sequence>
<evidence type="ECO:0000313" key="2">
    <source>
        <dbReference type="Proteomes" id="UP000031971"/>
    </source>
</evidence>
<accession>A0A0C2UFP4</accession>